<evidence type="ECO:0008006" key="3">
    <source>
        <dbReference type="Google" id="ProtNLM"/>
    </source>
</evidence>
<dbReference type="SUPFAM" id="SSF81301">
    <property type="entry name" value="Nucleotidyltransferase"/>
    <property type="match status" value="1"/>
</dbReference>
<dbReference type="Gene3D" id="3.30.460.10">
    <property type="entry name" value="Beta Polymerase, domain 2"/>
    <property type="match status" value="1"/>
</dbReference>
<accession>A0A317JTZ4</accession>
<sequence length="264" mass="31142">MAELGGNREVLQFLVEQKKIIHKNSLYALPTVNLATYDKRRVISQRKLKAIQQDIGLIGWIPTILGIALTGSVAAKNASKDDDIDLFIVTRKNTLWMTRMLVELLVFLNGKLRRPNSIHVNDLWCLNMWVDSDHLEMKKHDLYIAHEIVQAQWIVDKTGIEQRFIEENKWVKKFMMGEVSKKFSIRQLTDNLQFSKLTLLISYFLSLISRILDWFCYRAQLAYMRSRLTTEYVTRHTAFFHPHDVRADVLKKYERIMSEIRNRK</sequence>
<comment type="caution">
    <text evidence="1">The sequence shown here is derived from an EMBL/GenBank/DDBJ whole genome shotgun (WGS) entry which is preliminary data.</text>
</comment>
<dbReference type="InterPro" id="IPR043519">
    <property type="entry name" value="NT_sf"/>
</dbReference>
<reference evidence="1 2" key="1">
    <citation type="submission" date="2018-02" db="EMBL/GenBank/DDBJ databases">
        <title>Genomic Reconstructions from Amazon Rainforest and Pasture Soil Reveal Novel Insights into the Physiology of Candidate Phyla in Tropical Sites.</title>
        <authorList>
            <person name="Kroeger M.E."/>
            <person name="Delmont T."/>
            <person name="Eren A.M."/>
            <person name="Guo J."/>
            <person name="Meyer K.M."/>
            <person name="Khan K."/>
            <person name="Rodrigues J.L.M."/>
            <person name="Bohannan B.J.M."/>
            <person name="Tringe S."/>
            <person name="Borges C.D."/>
            <person name="Tiedje J."/>
            <person name="Tsai S.M."/>
            <person name="Nusslein K."/>
        </authorList>
    </citation>
    <scope>NUCLEOTIDE SEQUENCE [LARGE SCALE GENOMIC DNA]</scope>
    <source>
        <strain evidence="1">Amazon FNV 2010 28 9</strain>
    </source>
</reference>
<organism evidence="1 2">
    <name type="scientific">Candidatus Cerribacteria bacterium 'Amazon FNV 2010 28 9'</name>
    <dbReference type="NCBI Taxonomy" id="2081795"/>
    <lineage>
        <taxon>Bacteria</taxon>
        <taxon>Candidatus Cerribacteria</taxon>
    </lineage>
</organism>
<evidence type="ECO:0000313" key="1">
    <source>
        <dbReference type="EMBL" id="PWU23468.1"/>
    </source>
</evidence>
<evidence type="ECO:0000313" key="2">
    <source>
        <dbReference type="Proteomes" id="UP000246104"/>
    </source>
</evidence>
<dbReference type="Proteomes" id="UP000246104">
    <property type="component" value="Unassembled WGS sequence"/>
</dbReference>
<gene>
    <name evidence="1" type="ORF">C5B42_02845</name>
</gene>
<proteinExistence type="predicted"/>
<dbReference type="AlphaFoldDB" id="A0A317JTZ4"/>
<name>A0A317JTZ4_9BACT</name>
<protein>
    <recommendedName>
        <fullName evidence="3">Polymerase nucleotidyl transferase domain-containing protein</fullName>
    </recommendedName>
</protein>
<dbReference type="EMBL" id="PSRQ01000032">
    <property type="protein sequence ID" value="PWU23468.1"/>
    <property type="molecule type" value="Genomic_DNA"/>
</dbReference>